<proteinExistence type="predicted"/>
<organism evidence="2">
    <name type="scientific">uncultured Cytophagales bacterium</name>
    <dbReference type="NCBI Taxonomy" id="158755"/>
    <lineage>
        <taxon>Bacteria</taxon>
        <taxon>Pseudomonadati</taxon>
        <taxon>Bacteroidota</taxon>
        <taxon>Sphingobacteriia</taxon>
        <taxon>Sphingobacteriales</taxon>
        <taxon>environmental samples</taxon>
    </lineage>
</organism>
<feature type="coiled-coil region" evidence="1">
    <location>
        <begin position="78"/>
        <end position="105"/>
    </location>
</feature>
<evidence type="ECO:0000256" key="1">
    <source>
        <dbReference type="SAM" id="Coils"/>
    </source>
</evidence>
<keyword evidence="1" id="KW-0175">Coiled coil</keyword>
<dbReference type="AlphaFoldDB" id="A0A6J4JK11"/>
<name>A0A6J4JK11_9SPHI</name>
<dbReference type="EMBL" id="CADCTQ010000303">
    <property type="protein sequence ID" value="CAA9279463.1"/>
    <property type="molecule type" value="Genomic_DNA"/>
</dbReference>
<accession>A0A6J4JK11</accession>
<evidence type="ECO:0000313" key="2">
    <source>
        <dbReference type="EMBL" id="CAA9279463.1"/>
    </source>
</evidence>
<sequence length="471" mass="54631">MAHEKFRNTLTFTDQFGKLLKLSPEQIKAIDNLDYEHARSYMFNVPEYPFKNEREARLAYRNKILDVLHPDQRRLLEEHAHKEQARQLQQEAKEAQREKAARADRKAYLLRRYKSLKLTPGQADLFTNILIESREEATRAWREERPPGVAMDCEEEAGKLAERQLKDVLGETQLKKFRQVFDKLLERSREADRKWQIKQTLIEYKQLQGIDLTPGQAEAIANFKNGEQGVDEQDNILSFWEETAREEDLMRRVLTESQLATYLKGLEAQRAAYTQHLEASERRKLQDINAARQRFDYAAANTLPMLVAFRQALDGHLALADKQQLERIRQACLEALDRELALSEKENRRHNGPYINEYIEAQWRAAHRAVLPDSDLLRDSPLFPVLQSLARKYAAPLEAIIDFEKLRAANQARQEFAVKNYEENGGLYGGFVMVIRTESSDAELRMATDILLLSPELEANLEEARKRQPGG</sequence>
<reference evidence="2" key="1">
    <citation type="submission" date="2020-02" db="EMBL/GenBank/DDBJ databases">
        <authorList>
            <person name="Meier V. D."/>
        </authorList>
    </citation>
    <scope>NUCLEOTIDE SEQUENCE</scope>
    <source>
        <strain evidence="2">AVDCRST_MAG56</strain>
    </source>
</reference>
<protein>
    <submittedName>
        <fullName evidence="2">Uncharacterized protein</fullName>
    </submittedName>
</protein>
<gene>
    <name evidence="2" type="ORF">AVDCRST_MAG56-3623</name>
</gene>